<dbReference type="Gene3D" id="6.10.140.2080">
    <property type="match status" value="1"/>
</dbReference>
<dbReference type="RefSeq" id="WP_085258667.1">
    <property type="nucleotide sequence ID" value="NZ_AP022573.1"/>
</dbReference>
<organism evidence="1 2">
    <name type="scientific">Mycobacterium saskatchewanense</name>
    <dbReference type="NCBI Taxonomy" id="220927"/>
    <lineage>
        <taxon>Bacteria</taxon>
        <taxon>Bacillati</taxon>
        <taxon>Actinomycetota</taxon>
        <taxon>Actinomycetes</taxon>
        <taxon>Mycobacteriales</taxon>
        <taxon>Mycobacteriaceae</taxon>
        <taxon>Mycobacterium</taxon>
        <taxon>Mycobacterium simiae complex</taxon>
    </lineage>
</organism>
<comment type="caution">
    <text evidence="1">The sequence shown here is derived from an EMBL/GenBank/DDBJ whole genome shotgun (WGS) entry which is preliminary data.</text>
</comment>
<name>A0AAJ3NJR9_9MYCO</name>
<accession>A0AAJ3NJR9</accession>
<dbReference type="EMBL" id="LQPR01000085">
    <property type="protein sequence ID" value="ORW63869.1"/>
    <property type="molecule type" value="Genomic_DNA"/>
</dbReference>
<gene>
    <name evidence="1" type="ORF">AWC23_26755</name>
</gene>
<reference evidence="1 2" key="1">
    <citation type="submission" date="2016-01" db="EMBL/GenBank/DDBJ databases">
        <title>The new phylogeny of the genus Mycobacterium.</title>
        <authorList>
            <person name="Tarcisio F."/>
            <person name="Conor M."/>
            <person name="Antonella G."/>
            <person name="Elisabetta G."/>
            <person name="Giulia F.S."/>
            <person name="Sara T."/>
            <person name="Anna F."/>
            <person name="Clotilde B."/>
            <person name="Roberto B."/>
            <person name="Veronica D.S."/>
            <person name="Fabio R."/>
            <person name="Monica P."/>
            <person name="Olivier J."/>
            <person name="Enrico T."/>
            <person name="Nicola S."/>
        </authorList>
    </citation>
    <scope>NUCLEOTIDE SEQUENCE [LARGE SCALE GENOMIC DNA]</scope>
    <source>
        <strain evidence="1 2">DSM 44616</strain>
    </source>
</reference>
<dbReference type="Proteomes" id="UP000193387">
    <property type="component" value="Unassembled WGS sequence"/>
</dbReference>
<evidence type="ECO:0008006" key="3">
    <source>
        <dbReference type="Google" id="ProtNLM"/>
    </source>
</evidence>
<dbReference type="Gene3D" id="1.10.10.2390">
    <property type="match status" value="1"/>
</dbReference>
<dbReference type="AlphaFoldDB" id="A0AAJ3NJR9"/>
<protein>
    <recommendedName>
        <fullName evidence="3">DUF3349 domain-containing protein</fullName>
    </recommendedName>
</protein>
<proteinExistence type="predicted"/>
<sequence>MNGFLTSIVSWLRAGYPEGIPATDTFPILALLTRRLGHDEVMAVAHELIQRGDFDDVDIGVLITQITDELPSPEDVERVRERLAAQGWPFDETREAGDPA</sequence>
<dbReference type="Pfam" id="PF11829">
    <property type="entry name" value="DUF3349"/>
    <property type="match status" value="1"/>
</dbReference>
<evidence type="ECO:0000313" key="2">
    <source>
        <dbReference type="Proteomes" id="UP000193387"/>
    </source>
</evidence>
<evidence type="ECO:0000313" key="1">
    <source>
        <dbReference type="EMBL" id="ORW63869.1"/>
    </source>
</evidence>
<keyword evidence="2" id="KW-1185">Reference proteome</keyword>
<dbReference type="InterPro" id="IPR021784">
    <property type="entry name" value="DUF3349"/>
</dbReference>